<dbReference type="AlphaFoldDB" id="A0A9D1KCR5"/>
<name>A0A9D1KCR5_9BACT</name>
<proteinExistence type="inferred from homology"/>
<dbReference type="Pfam" id="PF00582">
    <property type="entry name" value="Usp"/>
    <property type="match status" value="1"/>
</dbReference>
<dbReference type="InterPro" id="IPR006015">
    <property type="entry name" value="Universal_stress_UspA"/>
</dbReference>
<dbReference type="PANTHER" id="PTHR46268">
    <property type="entry name" value="STRESS RESPONSE PROTEIN NHAX"/>
    <property type="match status" value="1"/>
</dbReference>
<organism evidence="4 5">
    <name type="scientific">Candidatus Caccoplasma intestinavium</name>
    <dbReference type="NCBI Taxonomy" id="2840716"/>
    <lineage>
        <taxon>Bacteria</taxon>
        <taxon>Pseudomonadati</taxon>
        <taxon>Bacteroidota</taxon>
        <taxon>Bacteroidia</taxon>
        <taxon>Bacteroidales</taxon>
        <taxon>Bacteroidaceae</taxon>
        <taxon>Bacteroidaceae incertae sedis</taxon>
        <taxon>Candidatus Caccoplasma</taxon>
    </lineage>
</organism>
<comment type="caution">
    <text evidence="4">The sequence shown here is derived from an EMBL/GenBank/DDBJ whole genome shotgun (WGS) entry which is preliminary data.</text>
</comment>
<accession>A0A9D1KCR5</accession>
<feature type="coiled-coil region" evidence="2">
    <location>
        <begin position="144"/>
        <end position="171"/>
    </location>
</feature>
<dbReference type="Gene3D" id="3.40.50.12370">
    <property type="match status" value="1"/>
</dbReference>
<comment type="similarity">
    <text evidence="1">Belongs to the universal stress protein A family.</text>
</comment>
<dbReference type="PANTHER" id="PTHR46268:SF6">
    <property type="entry name" value="UNIVERSAL STRESS PROTEIN UP12"/>
    <property type="match status" value="1"/>
</dbReference>
<evidence type="ECO:0000256" key="1">
    <source>
        <dbReference type="ARBA" id="ARBA00008791"/>
    </source>
</evidence>
<dbReference type="PRINTS" id="PR01438">
    <property type="entry name" value="UNVRSLSTRESS"/>
</dbReference>
<feature type="domain" description="UspA" evidence="3">
    <location>
        <begin position="84"/>
        <end position="238"/>
    </location>
</feature>
<dbReference type="Proteomes" id="UP000886722">
    <property type="component" value="Unassembled WGS sequence"/>
</dbReference>
<reference evidence="4" key="1">
    <citation type="submission" date="2020-10" db="EMBL/GenBank/DDBJ databases">
        <authorList>
            <person name="Gilroy R."/>
        </authorList>
    </citation>
    <scope>NUCLEOTIDE SEQUENCE</scope>
    <source>
        <strain evidence="4">21143</strain>
    </source>
</reference>
<evidence type="ECO:0000313" key="5">
    <source>
        <dbReference type="Proteomes" id="UP000886722"/>
    </source>
</evidence>
<dbReference type="InterPro" id="IPR006016">
    <property type="entry name" value="UspA"/>
</dbReference>
<evidence type="ECO:0000259" key="3">
    <source>
        <dbReference type="Pfam" id="PF00582"/>
    </source>
</evidence>
<dbReference type="CDD" id="cd00293">
    <property type="entry name" value="USP-like"/>
    <property type="match status" value="2"/>
</dbReference>
<dbReference type="SUPFAM" id="SSF52402">
    <property type="entry name" value="Adenine nucleotide alpha hydrolases-like"/>
    <property type="match status" value="2"/>
</dbReference>
<protein>
    <submittedName>
        <fullName evidence="4">Universal stress protein</fullName>
    </submittedName>
</protein>
<keyword evidence="2" id="KW-0175">Coiled coil</keyword>
<dbReference type="EMBL" id="DVKT01000051">
    <property type="protein sequence ID" value="HIT39718.1"/>
    <property type="molecule type" value="Genomic_DNA"/>
</dbReference>
<evidence type="ECO:0000256" key="2">
    <source>
        <dbReference type="SAM" id="Coils"/>
    </source>
</evidence>
<reference evidence="4" key="2">
    <citation type="journal article" date="2021" name="PeerJ">
        <title>Extensive microbial diversity within the chicken gut microbiome revealed by metagenomics and culture.</title>
        <authorList>
            <person name="Gilroy R."/>
            <person name="Ravi A."/>
            <person name="Getino M."/>
            <person name="Pursley I."/>
            <person name="Horton D.L."/>
            <person name="Alikhan N.F."/>
            <person name="Baker D."/>
            <person name="Gharbi K."/>
            <person name="Hall N."/>
            <person name="Watson M."/>
            <person name="Adriaenssens E.M."/>
            <person name="Foster-Nyarko E."/>
            <person name="Jarju S."/>
            <person name="Secka A."/>
            <person name="Antonio M."/>
            <person name="Oren A."/>
            <person name="Chaudhuri R.R."/>
            <person name="La Ragione R."/>
            <person name="Hildebrand F."/>
            <person name="Pallen M.J."/>
        </authorList>
    </citation>
    <scope>NUCLEOTIDE SEQUENCE</scope>
    <source>
        <strain evidence="4">21143</strain>
    </source>
</reference>
<gene>
    <name evidence="4" type="ORF">IAD06_06745</name>
</gene>
<sequence length="379" mass="43041">MSEDRLITVAIYTYEKAQIIKGILENEGIPVAIQNVNLIQPVVSSGVRIRIRENDLPLALKILENSPVFEDLLQNKTSENRENQILVPVDFSDYSIKACRTAFTVAGSLKAKVVLLHTYLIPDFMSMLSATSVFSIEAVNDNDMEMYKEIRRQAEQDMKKLLEALNKEVKLGRLPDVEVEPVWKDGIPEDEIYRYAKINRPLLIVMGTRGKGRKESDLIGSVTAEVFESACVPVLAIPENVPFVGFENVKSIAFFTNFDQQDLLAVDTFMRLFAAFRFSVHFVHIQSQKDVWDDVRLSGMKDYLEKHYAGYEVSCSLIKKEDDLLDELESFVEKEKVDLLAMTTRRRNVFARLFNPGLAHKMIFHSDTPLLVIPASGNV</sequence>
<evidence type="ECO:0000313" key="4">
    <source>
        <dbReference type="EMBL" id="HIT39718.1"/>
    </source>
</evidence>